<comment type="catalytic activity">
    <reaction evidence="1">
        <text>L-methionyl-[protein] + [thioredoxin]-disulfide + H2O = L-methionyl-(R)-S-oxide-[protein] + [thioredoxin]-dithiol</text>
        <dbReference type="Rhea" id="RHEA:24164"/>
        <dbReference type="Rhea" id="RHEA-COMP:10698"/>
        <dbReference type="Rhea" id="RHEA-COMP:10700"/>
        <dbReference type="Rhea" id="RHEA-COMP:12313"/>
        <dbReference type="Rhea" id="RHEA-COMP:12314"/>
        <dbReference type="ChEBI" id="CHEBI:15377"/>
        <dbReference type="ChEBI" id="CHEBI:16044"/>
        <dbReference type="ChEBI" id="CHEBI:29950"/>
        <dbReference type="ChEBI" id="CHEBI:45764"/>
        <dbReference type="ChEBI" id="CHEBI:50058"/>
        <dbReference type="EC" id="1.8.4.12"/>
    </reaction>
</comment>
<comment type="similarity">
    <text evidence="1">Belongs to the MsrB Met sulfoxide reductase family.</text>
</comment>
<dbReference type="EMBL" id="JAGRRH010000015">
    <property type="protein sequence ID" value="KAG7355640.1"/>
    <property type="molecule type" value="Genomic_DNA"/>
</dbReference>
<gene>
    <name evidence="3" type="ORF">IV203_000326</name>
</gene>
<keyword evidence="1" id="KW-0862">Zinc</keyword>
<keyword evidence="1" id="KW-0560">Oxidoreductase</keyword>
<reference evidence="3" key="2">
    <citation type="submission" date="2021-04" db="EMBL/GenBank/DDBJ databases">
        <authorList>
            <person name="Podell S."/>
        </authorList>
    </citation>
    <scope>NUCLEOTIDE SEQUENCE</scope>
    <source>
        <strain evidence="3">Hildebrandi</strain>
    </source>
</reference>
<dbReference type="Proteomes" id="UP000693970">
    <property type="component" value="Unassembled WGS sequence"/>
</dbReference>
<keyword evidence="1" id="KW-0732">Signal</keyword>
<dbReference type="GO" id="GO:0005737">
    <property type="term" value="C:cytoplasm"/>
    <property type="evidence" value="ECO:0007669"/>
    <property type="project" value="TreeGrafter"/>
</dbReference>
<comment type="caution">
    <text evidence="3">The sequence shown here is derived from an EMBL/GenBank/DDBJ whole genome shotgun (WGS) entry which is preliminary data.</text>
</comment>
<accession>A0A9K3L4P6</accession>
<dbReference type="EC" id="1.8.4.12" evidence="1"/>
<feature type="chain" id="PRO_5039962733" description="Peptide-methionine (R)-S-oxide reductase" evidence="1">
    <location>
        <begin position="27"/>
        <end position="280"/>
    </location>
</feature>
<dbReference type="Pfam" id="PF01641">
    <property type="entry name" value="SelR"/>
    <property type="match status" value="1"/>
</dbReference>
<feature type="domain" description="MsrB" evidence="2">
    <location>
        <begin position="136"/>
        <end position="265"/>
    </location>
</feature>
<dbReference type="NCBIfam" id="TIGR00357">
    <property type="entry name" value="peptide-methionine (R)-S-oxide reductase MsrB"/>
    <property type="match status" value="1"/>
</dbReference>
<evidence type="ECO:0000256" key="1">
    <source>
        <dbReference type="RuleBase" id="RU365044"/>
    </source>
</evidence>
<evidence type="ECO:0000313" key="3">
    <source>
        <dbReference type="EMBL" id="KAG7355640.1"/>
    </source>
</evidence>
<evidence type="ECO:0000259" key="2">
    <source>
        <dbReference type="PROSITE" id="PS51790"/>
    </source>
</evidence>
<reference evidence="3" key="1">
    <citation type="journal article" date="2021" name="Sci. Rep.">
        <title>Diploid genomic architecture of Nitzschia inconspicua, an elite biomass production diatom.</title>
        <authorList>
            <person name="Oliver A."/>
            <person name="Podell S."/>
            <person name="Pinowska A."/>
            <person name="Traller J.C."/>
            <person name="Smith S.R."/>
            <person name="McClure R."/>
            <person name="Beliaev A."/>
            <person name="Bohutskyi P."/>
            <person name="Hill E.A."/>
            <person name="Rabines A."/>
            <person name="Zheng H."/>
            <person name="Allen L.Z."/>
            <person name="Kuo A."/>
            <person name="Grigoriev I.V."/>
            <person name="Allen A.E."/>
            <person name="Hazlebeck D."/>
            <person name="Allen E.E."/>
        </authorList>
    </citation>
    <scope>NUCLEOTIDE SEQUENCE</scope>
    <source>
        <strain evidence="3">Hildebrandi</strain>
    </source>
</reference>
<dbReference type="PANTHER" id="PTHR10173:SF57">
    <property type="entry name" value="PEPTIDE-METHIONINE (R)-S-OXIDE REDUCTASE"/>
    <property type="match status" value="1"/>
</dbReference>
<feature type="signal peptide" evidence="1">
    <location>
        <begin position="1"/>
        <end position="26"/>
    </location>
</feature>
<dbReference type="GO" id="GO:0030091">
    <property type="term" value="P:protein repair"/>
    <property type="evidence" value="ECO:0007669"/>
    <property type="project" value="InterPro"/>
</dbReference>
<comment type="cofactor">
    <cofactor evidence="1">
        <name>Zn(2+)</name>
        <dbReference type="ChEBI" id="CHEBI:29105"/>
    </cofactor>
    <text evidence="1">Binds 1 zinc ion per subunit.</text>
</comment>
<dbReference type="PROSITE" id="PS51790">
    <property type="entry name" value="MSRB"/>
    <property type="match status" value="1"/>
</dbReference>
<dbReference type="GO" id="GO:0033743">
    <property type="term" value="F:peptide-methionine (R)-S-oxide reductase activity"/>
    <property type="evidence" value="ECO:0007669"/>
    <property type="project" value="UniProtKB-EC"/>
</dbReference>
<dbReference type="AlphaFoldDB" id="A0A9K3L4P6"/>
<keyword evidence="4" id="KW-1185">Reference proteome</keyword>
<organism evidence="3 4">
    <name type="scientific">Nitzschia inconspicua</name>
    <dbReference type="NCBI Taxonomy" id="303405"/>
    <lineage>
        <taxon>Eukaryota</taxon>
        <taxon>Sar</taxon>
        <taxon>Stramenopiles</taxon>
        <taxon>Ochrophyta</taxon>
        <taxon>Bacillariophyta</taxon>
        <taxon>Bacillariophyceae</taxon>
        <taxon>Bacillariophycidae</taxon>
        <taxon>Bacillariales</taxon>
        <taxon>Bacillariaceae</taxon>
        <taxon>Nitzschia</taxon>
    </lineage>
</organism>
<dbReference type="InterPro" id="IPR028427">
    <property type="entry name" value="Met_Sox_Rdtase_MsrB"/>
</dbReference>
<sequence length="280" mass="30500">MKRKYNSFLLLSLVLYLVEWLRRHHATVAFCHGPSSILASSRAPRTTTRTTVQRRKAHCNNNGHSNLVEDVGQGQEPNNLDHILLLLSTPHRRRTAMRMALLLAASSLSSPLPSLAGDNTTKKLRSQSFVVLPKTDDEWKSLLTPRQYEILRKGGTERPYSSILEAETRPGIYSCAGCGTALFDSAQKFKSGTGWPSFAAPLDGVQVEPVSVIQLSLKGAELQCRTCGGHLGDVFNDGFLFVGTPAAQTGKRFCIDGAALLFQPADGSPEVVGDQLPAKK</sequence>
<keyword evidence="1" id="KW-0479">Metal-binding</keyword>
<dbReference type="PANTHER" id="PTHR10173">
    <property type="entry name" value="METHIONINE SULFOXIDE REDUCTASE"/>
    <property type="match status" value="1"/>
</dbReference>
<protein>
    <recommendedName>
        <fullName evidence="1">Peptide-methionine (R)-S-oxide reductase</fullName>
        <ecNumber evidence="1">1.8.4.12</ecNumber>
    </recommendedName>
</protein>
<evidence type="ECO:0000313" key="4">
    <source>
        <dbReference type="Proteomes" id="UP000693970"/>
    </source>
</evidence>
<dbReference type="GO" id="GO:0046872">
    <property type="term" value="F:metal ion binding"/>
    <property type="evidence" value="ECO:0007669"/>
    <property type="project" value="UniProtKB-KW"/>
</dbReference>
<proteinExistence type="inferred from homology"/>
<dbReference type="OrthoDB" id="44061at2759"/>
<dbReference type="InterPro" id="IPR002579">
    <property type="entry name" value="Met_Sox_Rdtase_MsrB_dom"/>
</dbReference>
<name>A0A9K3L4P6_9STRA</name>
<dbReference type="GO" id="GO:0006979">
    <property type="term" value="P:response to oxidative stress"/>
    <property type="evidence" value="ECO:0007669"/>
    <property type="project" value="InterPro"/>
</dbReference>